<dbReference type="EMBL" id="JAMZIH010008535">
    <property type="protein sequence ID" value="KAJ1671903.1"/>
    <property type="molecule type" value="Genomic_DNA"/>
</dbReference>
<protein>
    <submittedName>
        <fullName evidence="1">Uncharacterized protein</fullName>
    </submittedName>
</protein>
<evidence type="ECO:0000313" key="1">
    <source>
        <dbReference type="EMBL" id="KAJ1671903.1"/>
    </source>
</evidence>
<feature type="non-terminal residue" evidence="1">
    <location>
        <position position="292"/>
    </location>
</feature>
<organism evidence="1 2">
    <name type="scientific">Spiromyces aspiralis</name>
    <dbReference type="NCBI Taxonomy" id="68401"/>
    <lineage>
        <taxon>Eukaryota</taxon>
        <taxon>Fungi</taxon>
        <taxon>Fungi incertae sedis</taxon>
        <taxon>Zoopagomycota</taxon>
        <taxon>Kickxellomycotina</taxon>
        <taxon>Kickxellomycetes</taxon>
        <taxon>Kickxellales</taxon>
        <taxon>Kickxellaceae</taxon>
        <taxon>Spiromyces</taxon>
    </lineage>
</organism>
<gene>
    <name evidence="1" type="ORF">EV182_007383</name>
</gene>
<keyword evidence="2" id="KW-1185">Reference proteome</keyword>
<evidence type="ECO:0000313" key="2">
    <source>
        <dbReference type="Proteomes" id="UP001145114"/>
    </source>
</evidence>
<accession>A0ACC1HAJ3</accession>
<reference evidence="1" key="1">
    <citation type="submission" date="2022-06" db="EMBL/GenBank/DDBJ databases">
        <title>Phylogenomic reconstructions and comparative analyses of Kickxellomycotina fungi.</title>
        <authorList>
            <person name="Reynolds N.K."/>
            <person name="Stajich J.E."/>
            <person name="Barry K."/>
            <person name="Grigoriev I.V."/>
            <person name="Crous P."/>
            <person name="Smith M.E."/>
        </authorList>
    </citation>
    <scope>NUCLEOTIDE SEQUENCE</scope>
    <source>
        <strain evidence="1">RSA 2271</strain>
    </source>
</reference>
<proteinExistence type="predicted"/>
<sequence>MDDAVNLCRECDQPWRAASLRGSLYFFDPELEEPSEIPIEVEDKGGKECRGNINRRLWKETCAALASDERVGRYERALYAALCGRLDEILGVCETWEDNLWAYFVTMLETLIDKGVEEKDAQRVYIPSNSNGSIRCSLSKYQALLEPAKIVEALQSHESRSVRTESRDPYRRLQSAVILNQFDRYLEGYARSLRADSDDEDLEGTHHGASPSLSSLSDTSAQHVVRLVVHVILYLLELGFELPVNSCSEVIERYIQILIANGHRELVALYTIKLPPAMQSRVYAEFLAGIND</sequence>
<name>A0ACC1HAJ3_9FUNG</name>
<comment type="caution">
    <text evidence="1">The sequence shown here is derived from an EMBL/GenBank/DDBJ whole genome shotgun (WGS) entry which is preliminary data.</text>
</comment>
<dbReference type="Proteomes" id="UP001145114">
    <property type="component" value="Unassembled WGS sequence"/>
</dbReference>